<protein>
    <submittedName>
        <fullName evidence="1">Uncharacterized protein</fullName>
    </submittedName>
</protein>
<evidence type="ECO:0000313" key="2">
    <source>
        <dbReference type="Proteomes" id="UP000310158"/>
    </source>
</evidence>
<proteinExistence type="predicted"/>
<comment type="caution">
    <text evidence="1">The sequence shown here is derived from an EMBL/GenBank/DDBJ whole genome shotgun (WGS) entry which is preliminary data.</text>
</comment>
<dbReference type="EMBL" id="SGPL01000187">
    <property type="protein sequence ID" value="THH15855.1"/>
    <property type="molecule type" value="Genomic_DNA"/>
</dbReference>
<dbReference type="AlphaFoldDB" id="A0A4S4LUA0"/>
<organism evidence="1 2">
    <name type="scientific">Bondarzewia mesenterica</name>
    <dbReference type="NCBI Taxonomy" id="1095465"/>
    <lineage>
        <taxon>Eukaryota</taxon>
        <taxon>Fungi</taxon>
        <taxon>Dikarya</taxon>
        <taxon>Basidiomycota</taxon>
        <taxon>Agaricomycotina</taxon>
        <taxon>Agaricomycetes</taxon>
        <taxon>Russulales</taxon>
        <taxon>Bondarzewiaceae</taxon>
        <taxon>Bondarzewia</taxon>
    </lineage>
</organism>
<evidence type="ECO:0000313" key="1">
    <source>
        <dbReference type="EMBL" id="THH15855.1"/>
    </source>
</evidence>
<gene>
    <name evidence="1" type="ORF">EW146_g4701</name>
</gene>
<keyword evidence="2" id="KW-1185">Reference proteome</keyword>
<accession>A0A4S4LUA0</accession>
<dbReference type="Proteomes" id="UP000310158">
    <property type="component" value="Unassembled WGS sequence"/>
</dbReference>
<name>A0A4S4LUA0_9AGAM</name>
<sequence>MADYGRGGRARSRAMSKRWAGNMVHKHKGARGTAMSRRWTGDIAGEREAPLYQMKSCERVARVQATAILTRRAGDVVSKLKTVSWERDAQAQRSTRHCRVETVDWGHRGRARGATISKRGAMDVVYKHKAPLYQRVRLGTWCASARHYHVETAGWGRGVRAAAVSKGGARTVVHERGASLCSKRRAMDVVATETRDDTNSPVHTGLLLEILLLHFYVHVELVPCCILSASWRTAARDGGGLQYKCWLSKVSKWSATSRAINFEKPEKVTHVWAILCVFEIPTMSHSLTGRPRNIEADNREPETDLATLVNVLLHRHSLLPPTILTWRGFALTHLILNPVILIIRRGLRSSTPDMTGFHALPSHPQSHLFPMTGLALIHTITNAIVWTQRGFSLSRSGPSSIISTYWGRALALTALNSIPKRRVLHSRTPSAAPSFRD</sequence>
<reference evidence="1 2" key="1">
    <citation type="submission" date="2019-02" db="EMBL/GenBank/DDBJ databases">
        <title>Genome sequencing of the rare red list fungi Bondarzewia mesenterica.</title>
        <authorList>
            <person name="Buettner E."/>
            <person name="Kellner H."/>
        </authorList>
    </citation>
    <scope>NUCLEOTIDE SEQUENCE [LARGE SCALE GENOMIC DNA]</scope>
    <source>
        <strain evidence="1 2">DSM 108281</strain>
    </source>
</reference>